<proteinExistence type="predicted"/>
<name>A0A7K4NUL2_9ARCH</name>
<gene>
    <name evidence="1" type="ORF">HX827_05305</name>
</gene>
<reference evidence="1 2" key="1">
    <citation type="journal article" date="2019" name="Environ. Microbiol.">
        <title>Genomics insights into ecotype formation of ammonia-oxidizing archaea in the deep ocean.</title>
        <authorList>
            <person name="Wang Y."/>
            <person name="Huang J.M."/>
            <person name="Cui G.J."/>
            <person name="Nunoura T."/>
            <person name="Takaki Y."/>
            <person name="Li W.L."/>
            <person name="Li J."/>
            <person name="Gao Z.M."/>
            <person name="Takai K."/>
            <person name="Zhang A.Q."/>
            <person name="Stepanauskas R."/>
        </authorList>
    </citation>
    <scope>NUCLEOTIDE SEQUENCE [LARGE SCALE GENOMIC DNA]</scope>
    <source>
        <strain evidence="1 2">G13</strain>
    </source>
</reference>
<dbReference type="AlphaFoldDB" id="A0A7K4NUL2"/>
<comment type="caution">
    <text evidence="1">The sequence shown here is derived from an EMBL/GenBank/DDBJ whole genome shotgun (WGS) entry which is preliminary data.</text>
</comment>
<protein>
    <submittedName>
        <fullName evidence="1">Uncharacterized protein</fullName>
    </submittedName>
</protein>
<dbReference type="Proteomes" id="UP000534207">
    <property type="component" value="Unassembled WGS sequence"/>
</dbReference>
<accession>A0A7K4NUL2</accession>
<dbReference type="EMBL" id="JACASW010000013">
    <property type="protein sequence ID" value="NWK06729.1"/>
    <property type="molecule type" value="Genomic_DNA"/>
</dbReference>
<evidence type="ECO:0000313" key="2">
    <source>
        <dbReference type="Proteomes" id="UP000534207"/>
    </source>
</evidence>
<organism evidence="1 2">
    <name type="scientific">Marine Group I thaumarchaeote</name>
    <dbReference type="NCBI Taxonomy" id="2511932"/>
    <lineage>
        <taxon>Archaea</taxon>
        <taxon>Nitrososphaerota</taxon>
        <taxon>Marine Group I</taxon>
    </lineage>
</organism>
<sequence length="76" mass="8364">MIGKLVITAIVLGSGAFLLLSDNFEEYVSPYANAAASDIENMKNDPVVQAKFYQALDTIYENLAKMKFSVSDFFSS</sequence>
<evidence type="ECO:0000313" key="1">
    <source>
        <dbReference type="EMBL" id="NWK06729.1"/>
    </source>
</evidence>